<dbReference type="AlphaFoldDB" id="A0A516GPL4"/>
<dbReference type="OrthoDB" id="1443931at2"/>
<organism evidence="1 2">
    <name type="scientific">Formosa sediminum</name>
    <dbReference type="NCBI Taxonomy" id="2594004"/>
    <lineage>
        <taxon>Bacteria</taxon>
        <taxon>Pseudomonadati</taxon>
        <taxon>Bacteroidota</taxon>
        <taxon>Flavobacteriia</taxon>
        <taxon>Flavobacteriales</taxon>
        <taxon>Flavobacteriaceae</taxon>
        <taxon>Formosa</taxon>
    </lineage>
</organism>
<keyword evidence="2" id="KW-1185">Reference proteome</keyword>
<dbReference type="EMBL" id="CP041637">
    <property type="protein sequence ID" value="QDO93300.1"/>
    <property type="molecule type" value="Genomic_DNA"/>
</dbReference>
<gene>
    <name evidence="1" type="ORF">FNB79_04700</name>
</gene>
<name>A0A516GPL4_9FLAO</name>
<evidence type="ECO:0000313" key="2">
    <source>
        <dbReference type="Proteomes" id="UP000319209"/>
    </source>
</evidence>
<dbReference type="KEGG" id="fop:FNB79_04700"/>
<dbReference type="Proteomes" id="UP000319209">
    <property type="component" value="Chromosome"/>
</dbReference>
<dbReference type="RefSeq" id="WP_143380204.1">
    <property type="nucleotide sequence ID" value="NZ_CP041637.1"/>
</dbReference>
<proteinExistence type="predicted"/>
<evidence type="ECO:0000313" key="1">
    <source>
        <dbReference type="EMBL" id="QDO93300.1"/>
    </source>
</evidence>
<accession>A0A516GPL4</accession>
<protein>
    <submittedName>
        <fullName evidence="1">Uncharacterized protein</fullName>
    </submittedName>
</protein>
<sequence length="169" mass="19390">MKKIKIILMCLCLWACNTEQKKETQISEIPMSALVLKDDILKIKYVEYGLDTKAKSDVESLKVFLELETIISELKSGDLSYFQGETKPIILMMKELKEDLPENIDSPSIQARLVSLETKMLKLQGLLKLQNISKAEQLQSVKEVLMAHSNLYLQINKKYEKDAQNIEKP</sequence>
<reference evidence="1 2" key="1">
    <citation type="submission" date="2019-07" db="EMBL/GenBank/DDBJ databases">
        <title>Genome sequencing for Formosa sp. PS13.</title>
        <authorList>
            <person name="Park S.-J."/>
        </authorList>
    </citation>
    <scope>NUCLEOTIDE SEQUENCE [LARGE SCALE GENOMIC DNA]</scope>
    <source>
        <strain evidence="1 2">PS13</strain>
    </source>
</reference>